<dbReference type="AlphaFoldDB" id="A0A4V3TUW2"/>
<evidence type="ECO:0000313" key="2">
    <source>
        <dbReference type="Proteomes" id="UP000310506"/>
    </source>
</evidence>
<dbReference type="EMBL" id="SDGV01000022">
    <property type="protein sequence ID" value="THB60499.1"/>
    <property type="molecule type" value="Genomic_DNA"/>
</dbReference>
<organism evidence="1 2">
    <name type="scientific">Vagococcus silagei</name>
    <dbReference type="NCBI Taxonomy" id="2508885"/>
    <lineage>
        <taxon>Bacteria</taxon>
        <taxon>Bacillati</taxon>
        <taxon>Bacillota</taxon>
        <taxon>Bacilli</taxon>
        <taxon>Lactobacillales</taxon>
        <taxon>Enterococcaceae</taxon>
        <taxon>Vagococcus</taxon>
    </lineage>
</organism>
<dbReference type="RefSeq" id="WP_136137490.1">
    <property type="nucleotide sequence ID" value="NZ_SDGV01000022.1"/>
</dbReference>
<keyword evidence="2" id="KW-1185">Reference proteome</keyword>
<reference evidence="1 2" key="1">
    <citation type="submission" date="2019-01" db="EMBL/GenBank/DDBJ databases">
        <title>Vagococcus silagei sp. nov. isolated from brewer's grain.</title>
        <authorList>
            <person name="Guu J.-R."/>
        </authorList>
    </citation>
    <scope>NUCLEOTIDE SEQUENCE [LARGE SCALE GENOMIC DNA]</scope>
    <source>
        <strain evidence="1 2">2B-2</strain>
    </source>
</reference>
<name>A0A4V3TUW2_9ENTE</name>
<protein>
    <submittedName>
        <fullName evidence="1">Uncharacterized protein</fullName>
    </submittedName>
</protein>
<evidence type="ECO:0000313" key="1">
    <source>
        <dbReference type="EMBL" id="THB60499.1"/>
    </source>
</evidence>
<comment type="caution">
    <text evidence="1">The sequence shown here is derived from an EMBL/GenBank/DDBJ whole genome shotgun (WGS) entry which is preliminary data.</text>
</comment>
<dbReference type="Proteomes" id="UP000310506">
    <property type="component" value="Unassembled WGS sequence"/>
</dbReference>
<sequence>MKKLNLGEKKKVSGGLCYHYYCSKCRYTSNHMRNKSDAIYNAGAHSERKGHYYNYISYSGISGPGHPY</sequence>
<gene>
    <name evidence="1" type="ORF">ESZ54_09740</name>
</gene>
<proteinExistence type="predicted"/>
<accession>A0A4V3TUW2</accession>